<feature type="active site" description="Charge relay system" evidence="15">
    <location>
        <position position="186"/>
    </location>
</feature>
<evidence type="ECO:0000259" key="18">
    <source>
        <dbReference type="PROSITE" id="PS50106"/>
    </source>
</evidence>
<evidence type="ECO:0000313" key="19">
    <source>
        <dbReference type="EMBL" id="BAV98749.1"/>
    </source>
</evidence>
<protein>
    <recommendedName>
        <fullName evidence="6">Probable periplasmic serine endoprotease DegP-like</fullName>
        <ecNumber evidence="5">3.4.21.107</ecNumber>
    </recommendedName>
    <alternativeName>
        <fullName evidence="14">Protease Do</fullName>
    </alternativeName>
</protein>
<evidence type="ECO:0000256" key="15">
    <source>
        <dbReference type="PIRSR" id="PIRSR611782-1"/>
    </source>
</evidence>
<dbReference type="PROSITE" id="PS50106">
    <property type="entry name" value="PDZ"/>
    <property type="match status" value="1"/>
</dbReference>
<dbReference type="PANTHER" id="PTHR22939">
    <property type="entry name" value="SERINE PROTEASE FAMILY S1C HTRA-RELATED"/>
    <property type="match status" value="1"/>
</dbReference>
<dbReference type="GO" id="GO:0004252">
    <property type="term" value="F:serine-type endopeptidase activity"/>
    <property type="evidence" value="ECO:0007669"/>
    <property type="project" value="InterPro"/>
</dbReference>
<dbReference type="CDD" id="cd10839">
    <property type="entry name" value="cpPDZ1_DegP-like"/>
    <property type="match status" value="1"/>
</dbReference>
<dbReference type="GeneID" id="83065081"/>
<feature type="binding site" evidence="16">
    <location>
        <position position="156"/>
    </location>
    <ligand>
        <name>substrate</name>
    </ligand>
</feature>
<dbReference type="Pfam" id="PF13365">
    <property type="entry name" value="Trypsin_2"/>
    <property type="match status" value="1"/>
</dbReference>
<dbReference type="PRINTS" id="PR00834">
    <property type="entry name" value="PROTEASES2C"/>
</dbReference>
<evidence type="ECO:0000256" key="5">
    <source>
        <dbReference type="ARBA" id="ARBA00013035"/>
    </source>
</evidence>
<evidence type="ECO:0000256" key="2">
    <source>
        <dbReference type="ARBA" id="ARBA00002610"/>
    </source>
</evidence>
<keyword evidence="9" id="KW-0677">Repeat</keyword>
<comment type="function">
    <text evidence="2">Might be efficient in the degradation of transiently denatured and unfolded proteins which accumulate in the periplasm following stress conditions.</text>
</comment>
<feature type="region of interest" description="Disordered" evidence="17">
    <location>
        <begin position="117"/>
        <end position="137"/>
    </location>
</feature>
<feature type="binding site" evidence="16">
    <location>
        <begin position="259"/>
        <end position="261"/>
    </location>
    <ligand>
        <name>substrate</name>
    </ligand>
</feature>
<evidence type="ECO:0000256" key="10">
    <source>
        <dbReference type="ARBA" id="ARBA00022764"/>
    </source>
</evidence>
<keyword evidence="12" id="KW-0720">Serine protease</keyword>
<evidence type="ECO:0000256" key="6">
    <source>
        <dbReference type="ARBA" id="ARBA00013958"/>
    </source>
</evidence>
<evidence type="ECO:0000256" key="9">
    <source>
        <dbReference type="ARBA" id="ARBA00022737"/>
    </source>
</evidence>
<feature type="active site" description="Charge relay system" evidence="15">
    <location>
        <position position="156"/>
    </location>
</feature>
<feature type="domain" description="PDZ" evidence="18">
    <location>
        <begin position="310"/>
        <end position="370"/>
    </location>
</feature>
<feature type="binding site" evidence="16">
    <location>
        <position position="87"/>
    </location>
    <ligand>
        <name>substrate</name>
    </ligand>
</feature>
<dbReference type="InterPro" id="IPR011782">
    <property type="entry name" value="Pept_S1C_Do"/>
</dbReference>
<evidence type="ECO:0000256" key="1">
    <source>
        <dbReference type="ARBA" id="ARBA00001772"/>
    </source>
</evidence>
<keyword evidence="13" id="KW-0346">Stress response</keyword>
<dbReference type="EC" id="3.4.21.107" evidence="5"/>
<dbReference type="GO" id="GO:0042597">
    <property type="term" value="C:periplasmic space"/>
    <property type="evidence" value="ECO:0007669"/>
    <property type="project" value="UniProtKB-SubCell"/>
</dbReference>
<dbReference type="SMART" id="SM00228">
    <property type="entry name" value="PDZ"/>
    <property type="match status" value="2"/>
</dbReference>
<evidence type="ECO:0000313" key="20">
    <source>
        <dbReference type="Proteomes" id="UP000218824"/>
    </source>
</evidence>
<keyword evidence="7 19" id="KW-0645">Protease</keyword>
<keyword evidence="10" id="KW-0574">Periplasm</keyword>
<dbReference type="InterPro" id="IPR001940">
    <property type="entry name" value="Peptidase_S1C"/>
</dbReference>
<dbReference type="GO" id="GO:0006508">
    <property type="term" value="P:proteolysis"/>
    <property type="evidence" value="ECO:0007669"/>
    <property type="project" value="UniProtKB-KW"/>
</dbReference>
<dbReference type="RefSeq" id="WP_096379153.1">
    <property type="nucleotide sequence ID" value="NZ_AP014940.1"/>
</dbReference>
<evidence type="ECO:0000256" key="13">
    <source>
        <dbReference type="ARBA" id="ARBA00023016"/>
    </source>
</evidence>
<evidence type="ECO:0000256" key="7">
    <source>
        <dbReference type="ARBA" id="ARBA00022670"/>
    </source>
</evidence>
<evidence type="ECO:0000256" key="14">
    <source>
        <dbReference type="ARBA" id="ARBA00032850"/>
    </source>
</evidence>
<comment type="subcellular location">
    <subcellularLocation>
        <location evidence="3">Periplasm</location>
    </subcellularLocation>
</comment>
<accession>A0AAU9AN58</accession>
<feature type="region of interest" description="Disordered" evidence="17">
    <location>
        <begin position="411"/>
        <end position="436"/>
    </location>
</feature>
<evidence type="ECO:0000256" key="3">
    <source>
        <dbReference type="ARBA" id="ARBA00004418"/>
    </source>
</evidence>
<comment type="similarity">
    <text evidence="4">Belongs to the peptidase S1C family.</text>
</comment>
<keyword evidence="11" id="KW-0378">Hydrolase</keyword>
<evidence type="ECO:0000256" key="12">
    <source>
        <dbReference type="ARBA" id="ARBA00022825"/>
    </source>
</evidence>
<dbReference type="InterPro" id="IPR001478">
    <property type="entry name" value="PDZ"/>
</dbReference>
<evidence type="ECO:0000256" key="17">
    <source>
        <dbReference type="SAM" id="MobiDB-lite"/>
    </source>
</evidence>
<dbReference type="PANTHER" id="PTHR22939:SF130">
    <property type="entry name" value="PERIPLASMIC SERINE ENDOPROTEASE DEGP-LIKE-RELATED"/>
    <property type="match status" value="1"/>
</dbReference>
<dbReference type="Gene3D" id="2.40.10.120">
    <property type="match status" value="1"/>
</dbReference>
<sequence>MNLPIPAPSANRLSTTLSFRRRRPLQSLALVGAIIAALPVACTAQAPTAPIAPPPSATPSAPIVAGLPDFTQLVQRVGPAVVNISAEVTPKRVARSRNQMPDEDQVPEFFRRFFGPDFPGPGGGQGQGPRQPRGGARSIGSGFLISQDGYVLTNHHVVDGADTVTVKLTDRREFKAKVIGSDEQSDVALLKIDAKGLPFLRSANASLTKAGQWVVAIGSPFGLDHSVTAGIVSAVGRANPYADQRYVPFIQTDVAINQGNSGGPLLNTAGEVVGINSQIFSNSGGYMGVSFAIPIDVAMNSAEQLRAKGKVSRGQLGVVVQALTAETAKGFGLPDSSGALIAQVVPGGPAEKAGLQAGDIIRTVNGAEVRESSDLPPLIGNMAPGSKARLGVFREGKTVEISVAVNELDPNLAGEAGGAGPSDRDGAPAAPSAKGNPLSLVAQDVDAAARQRLGLKAGEGVIVRDPGDAGDAGVRPGDVVLSVGRTPVGNVAALNRALAGARPGQTVMLLIRRGAQTQFIAVQPAEAK</sequence>
<dbReference type="SUPFAM" id="SSF50494">
    <property type="entry name" value="Trypsin-like serine proteases"/>
    <property type="match status" value="1"/>
</dbReference>
<evidence type="ECO:0000256" key="11">
    <source>
        <dbReference type="ARBA" id="ARBA00022801"/>
    </source>
</evidence>
<dbReference type="AlphaFoldDB" id="A0AAU9AN58"/>
<feature type="active site" description="Charge relay system" evidence="15">
    <location>
        <position position="261"/>
    </location>
</feature>
<dbReference type="NCBIfam" id="TIGR02037">
    <property type="entry name" value="degP_htrA_DO"/>
    <property type="match status" value="1"/>
</dbReference>
<proteinExistence type="inferred from homology"/>
<dbReference type="Proteomes" id="UP000218824">
    <property type="component" value="Chromosome"/>
</dbReference>
<dbReference type="InterPro" id="IPR036034">
    <property type="entry name" value="PDZ_sf"/>
</dbReference>
<keyword evidence="8" id="KW-0732">Signal</keyword>
<dbReference type="Gene3D" id="2.30.42.10">
    <property type="match status" value="2"/>
</dbReference>
<feature type="binding site" evidence="16">
    <location>
        <position position="186"/>
    </location>
    <ligand>
        <name>substrate</name>
    </ligand>
</feature>
<reference evidence="19 20" key="1">
    <citation type="journal article" date="2017" name="DNA Res.">
        <title>Complete genome sequence and expression profile of the commercial lytic enzyme producer Lysobacter enzymogenes M497-1.</title>
        <authorList>
            <person name="Takami H."/>
            <person name="Toyoda A."/>
            <person name="Uchiyama I."/>
            <person name="Itoh T."/>
            <person name="Takaki Y."/>
            <person name="Arai W."/>
            <person name="Nishi S."/>
            <person name="Kawai M."/>
            <person name="Shinya K."/>
            <person name="Ikeda H."/>
        </authorList>
    </citation>
    <scope>NUCLEOTIDE SEQUENCE [LARGE SCALE GENOMIC DNA]</scope>
    <source>
        <strain evidence="19 20">M497-1</strain>
    </source>
</reference>
<dbReference type="KEGG" id="lem:LEN_3262"/>
<name>A0AAU9AN58_LYSEN</name>
<evidence type="ECO:0000256" key="4">
    <source>
        <dbReference type="ARBA" id="ARBA00010541"/>
    </source>
</evidence>
<dbReference type="SUPFAM" id="SSF50156">
    <property type="entry name" value="PDZ domain-like"/>
    <property type="match status" value="2"/>
</dbReference>
<dbReference type="InterPro" id="IPR009003">
    <property type="entry name" value="Peptidase_S1_PA"/>
</dbReference>
<gene>
    <name evidence="19" type="ORF">LEN_3262</name>
</gene>
<comment type="catalytic activity">
    <reaction evidence="1">
        <text>Acts on substrates that are at least partially unfolded. The cleavage site P1 residue is normally between a pair of hydrophobic residues, such as Val-|-Val.</text>
        <dbReference type="EC" id="3.4.21.107"/>
    </reaction>
</comment>
<dbReference type="Pfam" id="PF13180">
    <property type="entry name" value="PDZ_2"/>
    <property type="match status" value="2"/>
</dbReference>
<evidence type="ECO:0000256" key="8">
    <source>
        <dbReference type="ARBA" id="ARBA00022729"/>
    </source>
</evidence>
<dbReference type="EMBL" id="AP014940">
    <property type="protein sequence ID" value="BAV98749.1"/>
    <property type="molecule type" value="Genomic_DNA"/>
</dbReference>
<evidence type="ECO:0000256" key="16">
    <source>
        <dbReference type="PIRSR" id="PIRSR611782-2"/>
    </source>
</evidence>
<organism evidence="19 20">
    <name type="scientific">Lysobacter enzymogenes</name>
    <dbReference type="NCBI Taxonomy" id="69"/>
    <lineage>
        <taxon>Bacteria</taxon>
        <taxon>Pseudomonadati</taxon>
        <taxon>Pseudomonadota</taxon>
        <taxon>Gammaproteobacteria</taxon>
        <taxon>Lysobacterales</taxon>
        <taxon>Lysobacteraceae</taxon>
        <taxon>Lysobacter</taxon>
    </lineage>
</organism>